<keyword evidence="9" id="KW-1185">Reference proteome</keyword>
<sequence>MSLELDKYFLNNSIQSIDTYTYSMQKALKIISNNLKNNEIFSAKAAKDLEKIANQFDIDENPNDISIILEEQLNDIFKHSLNVNSPKSMAHLHCPVMVPSLVAETFISALNQSMDSWDQSPIATYIEQHIINWLSLLIYKKSNLSDGVFTSGGTQSNLMGLLLARDHFCKNTLNHKVADKGLPDIANKFRILCTEKTHFSVHKSLALLGLGKNSIEIVNTDDNLQLDTQDLVVRISNLKAQNLTPICIVTTVGDTDFGCIDNIKEIAEIAKHNNIWLHADAAVGGALLLSDKHKYRLDGLELVDSVTVDFHKLFFQPISCGAFFCKDKSILKLLSYHADYLNPDKDGFDTINLVDKSIQTTRRFDALKLSIALKCSGTKLFSEWINHIIETTTKSIQSFSKDKNLQLAFHKTQHLNNSLNTIVFRYFDENLNQEILNAINSKIHKAIFHSGNFAIAQTKVNMNTYLKITLVNPMVTLELVTECLNQIKLYGNLFKNQIGVNNDD</sequence>
<proteinExistence type="inferred from homology"/>
<feature type="modified residue" description="N6-(pyridoxal phosphate)lysine" evidence="6">
    <location>
        <position position="312"/>
    </location>
</feature>
<keyword evidence="5 7" id="KW-0456">Lyase</keyword>
<accession>A0A6M3HS30</accession>
<name>A0A6M3HS30_9GAMM</name>
<dbReference type="PANTHER" id="PTHR45677:SF8">
    <property type="entry name" value="CYSTEINE SULFINIC ACID DECARBOXYLASE"/>
    <property type="match status" value="1"/>
</dbReference>
<evidence type="ECO:0000313" key="8">
    <source>
        <dbReference type="EMBL" id="QIV93943.1"/>
    </source>
</evidence>
<dbReference type="Pfam" id="PF00282">
    <property type="entry name" value="Pyridoxal_deC"/>
    <property type="match status" value="1"/>
</dbReference>
<organism evidence="8 9">
    <name type="scientific">Allofrancisella frigidaquae</name>
    <dbReference type="NCBI Taxonomy" id="1085644"/>
    <lineage>
        <taxon>Bacteria</taxon>
        <taxon>Pseudomonadati</taxon>
        <taxon>Pseudomonadota</taxon>
        <taxon>Gammaproteobacteria</taxon>
        <taxon>Thiotrichales</taxon>
        <taxon>Francisellaceae</taxon>
        <taxon>Allofrancisella</taxon>
    </lineage>
</organism>
<dbReference type="RefSeq" id="WP_172106214.1">
    <property type="nucleotide sequence ID" value="NZ_CP038017.1"/>
</dbReference>
<evidence type="ECO:0000256" key="3">
    <source>
        <dbReference type="ARBA" id="ARBA00022793"/>
    </source>
</evidence>
<dbReference type="Gene3D" id="3.90.1150.170">
    <property type="match status" value="1"/>
</dbReference>
<comment type="cofactor">
    <cofactor evidence="1 6 7">
        <name>pyridoxal 5'-phosphate</name>
        <dbReference type="ChEBI" id="CHEBI:597326"/>
    </cofactor>
</comment>
<dbReference type="SUPFAM" id="SSF53383">
    <property type="entry name" value="PLP-dependent transferases"/>
    <property type="match status" value="1"/>
</dbReference>
<comment type="similarity">
    <text evidence="2 7">Belongs to the group II decarboxylase family.</text>
</comment>
<dbReference type="InterPro" id="IPR002129">
    <property type="entry name" value="PyrdxlP-dep_de-COase"/>
</dbReference>
<dbReference type="GO" id="GO:0016831">
    <property type="term" value="F:carboxy-lyase activity"/>
    <property type="evidence" value="ECO:0007669"/>
    <property type="project" value="UniProtKB-KW"/>
</dbReference>
<dbReference type="AlphaFoldDB" id="A0A6M3HS30"/>
<dbReference type="Gene3D" id="3.40.640.10">
    <property type="entry name" value="Type I PLP-dependent aspartate aminotransferase-like (Major domain)"/>
    <property type="match status" value="1"/>
</dbReference>
<evidence type="ECO:0000256" key="2">
    <source>
        <dbReference type="ARBA" id="ARBA00009533"/>
    </source>
</evidence>
<dbReference type="Proteomes" id="UP000503320">
    <property type="component" value="Chromosome"/>
</dbReference>
<dbReference type="GO" id="GO:0019752">
    <property type="term" value="P:carboxylic acid metabolic process"/>
    <property type="evidence" value="ECO:0007669"/>
    <property type="project" value="InterPro"/>
</dbReference>
<dbReference type="EMBL" id="CP038017">
    <property type="protein sequence ID" value="QIV93943.1"/>
    <property type="molecule type" value="Genomic_DNA"/>
</dbReference>
<dbReference type="KEGG" id="afri:E3E15_00645"/>
<keyword evidence="4 6" id="KW-0663">Pyridoxal phosphate</keyword>
<evidence type="ECO:0000256" key="6">
    <source>
        <dbReference type="PIRSR" id="PIRSR602129-50"/>
    </source>
</evidence>
<evidence type="ECO:0000256" key="7">
    <source>
        <dbReference type="RuleBase" id="RU000382"/>
    </source>
</evidence>
<gene>
    <name evidence="8" type="ORF">E3E15_00645</name>
</gene>
<evidence type="ECO:0000256" key="5">
    <source>
        <dbReference type="ARBA" id="ARBA00023239"/>
    </source>
</evidence>
<dbReference type="GO" id="GO:0005737">
    <property type="term" value="C:cytoplasm"/>
    <property type="evidence" value="ECO:0007669"/>
    <property type="project" value="TreeGrafter"/>
</dbReference>
<dbReference type="PROSITE" id="PS00392">
    <property type="entry name" value="DDC_GAD_HDC_YDC"/>
    <property type="match status" value="1"/>
</dbReference>
<dbReference type="GO" id="GO:0030170">
    <property type="term" value="F:pyridoxal phosphate binding"/>
    <property type="evidence" value="ECO:0007669"/>
    <property type="project" value="InterPro"/>
</dbReference>
<evidence type="ECO:0000313" key="9">
    <source>
        <dbReference type="Proteomes" id="UP000503320"/>
    </source>
</evidence>
<dbReference type="PANTHER" id="PTHR45677">
    <property type="entry name" value="GLUTAMATE DECARBOXYLASE-RELATED"/>
    <property type="match status" value="1"/>
</dbReference>
<dbReference type="InterPro" id="IPR015421">
    <property type="entry name" value="PyrdxlP-dep_Trfase_major"/>
</dbReference>
<dbReference type="InterPro" id="IPR015424">
    <property type="entry name" value="PyrdxlP-dep_Trfase"/>
</dbReference>
<reference evidence="8 9" key="1">
    <citation type="submission" date="2019-03" db="EMBL/GenBank/DDBJ databases">
        <title>Complete Genome Sequence of Allofrancisella frigidaquae Strain SYSU 10HL1970 Isolated from Water-Cooling Systems in China.</title>
        <authorList>
            <person name="Ohrman C."/>
            <person name="Uneklint I."/>
            <person name="Sjodin A."/>
        </authorList>
    </citation>
    <scope>NUCLEOTIDE SEQUENCE [LARGE SCALE GENOMIC DNA]</scope>
    <source>
        <strain evidence="8 9">SYSU 10HL1970</strain>
    </source>
</reference>
<keyword evidence="3" id="KW-0210">Decarboxylase</keyword>
<evidence type="ECO:0000256" key="4">
    <source>
        <dbReference type="ARBA" id="ARBA00022898"/>
    </source>
</evidence>
<protein>
    <submittedName>
        <fullName evidence="8">Diaminobutyrate decarboxylase</fullName>
    </submittedName>
</protein>
<dbReference type="InterPro" id="IPR021115">
    <property type="entry name" value="Pyridoxal-P_BS"/>
</dbReference>
<evidence type="ECO:0000256" key="1">
    <source>
        <dbReference type="ARBA" id="ARBA00001933"/>
    </source>
</evidence>